<evidence type="ECO:0000313" key="7">
    <source>
        <dbReference type="EMBL" id="AMW32818.2"/>
    </source>
</evidence>
<evidence type="ECO:0000256" key="1">
    <source>
        <dbReference type="ARBA" id="ARBA00004141"/>
    </source>
</evidence>
<accession>A0AAI8CLT5</accession>
<feature type="transmembrane region" description="Helical" evidence="6">
    <location>
        <begin position="143"/>
        <end position="172"/>
    </location>
</feature>
<keyword evidence="4 6" id="KW-1133">Transmembrane helix</keyword>
<dbReference type="Pfam" id="PF07947">
    <property type="entry name" value="YhhN"/>
    <property type="match status" value="1"/>
</dbReference>
<keyword evidence="3 6" id="KW-0812">Transmembrane</keyword>
<feature type="transmembrane region" description="Helical" evidence="6">
    <location>
        <begin position="32"/>
        <end position="52"/>
    </location>
</feature>
<comment type="subcellular location">
    <subcellularLocation>
        <location evidence="1">Membrane</location>
        <topology evidence="1">Multi-pass membrane protein</topology>
    </subcellularLocation>
</comment>
<dbReference type="InterPro" id="IPR012506">
    <property type="entry name" value="TMEM86B-like"/>
</dbReference>
<dbReference type="AlphaFoldDB" id="A0AAI8CLT5"/>
<evidence type="ECO:0000256" key="6">
    <source>
        <dbReference type="SAM" id="Phobius"/>
    </source>
</evidence>
<dbReference type="EMBL" id="CP014334">
    <property type="protein sequence ID" value="AMW32818.2"/>
    <property type="molecule type" value="Genomic_DNA"/>
</dbReference>
<gene>
    <name evidence="7" type="ORF">NA23_05735</name>
</gene>
<dbReference type="Proteomes" id="UP000093740">
    <property type="component" value="Chromosome"/>
</dbReference>
<name>A0AAI8CLT5_FERIS</name>
<keyword evidence="5 6" id="KW-0472">Membrane</keyword>
<organism evidence="7 8">
    <name type="scientific">Fervidobacterium islandicum</name>
    <dbReference type="NCBI Taxonomy" id="2423"/>
    <lineage>
        <taxon>Bacteria</taxon>
        <taxon>Thermotogati</taxon>
        <taxon>Thermotogota</taxon>
        <taxon>Thermotogae</taxon>
        <taxon>Thermotogales</taxon>
        <taxon>Fervidobacteriaceae</taxon>
        <taxon>Fervidobacterium</taxon>
    </lineage>
</organism>
<evidence type="ECO:0000256" key="5">
    <source>
        <dbReference type="ARBA" id="ARBA00023136"/>
    </source>
</evidence>
<dbReference type="PROSITE" id="PS51257">
    <property type="entry name" value="PROKAR_LIPOPROTEIN"/>
    <property type="match status" value="1"/>
</dbReference>
<feature type="transmembrane region" description="Helical" evidence="6">
    <location>
        <begin position="64"/>
        <end position="81"/>
    </location>
</feature>
<dbReference type="RefSeq" id="WP_033191840.1">
    <property type="nucleotide sequence ID" value="NZ_CP014334.2"/>
</dbReference>
<evidence type="ECO:0000313" key="8">
    <source>
        <dbReference type="Proteomes" id="UP000093740"/>
    </source>
</evidence>
<sequence length="210" mass="23300">MKRVVRNVLLFFVIVSIACALVTITLKQLGIFWKASVVFKVLTTLMLFLAVFSDAVFSYSNGKAGVLVSFGLLAGVLGDFFLEFERFFIYGMVAFLLGHMFYVFGFYMMGGLLSLSLLILVLATGVVYFLFIKKFLGKDKFAVFLYVLAICTMVAFSSSVNVLTFSGAVLFFLSDAILAFDKYVRKVPSRDLLVLSTYFAGQLLIALSVL</sequence>
<protein>
    <submittedName>
        <fullName evidence="7">Lysoplasmalogenase</fullName>
    </submittedName>
</protein>
<proteinExistence type="inferred from homology"/>
<comment type="similarity">
    <text evidence="2">Belongs to the TMEM86 family.</text>
</comment>
<dbReference type="PANTHER" id="PTHR31885">
    <property type="entry name" value="GH04784P"/>
    <property type="match status" value="1"/>
</dbReference>
<evidence type="ECO:0000256" key="2">
    <source>
        <dbReference type="ARBA" id="ARBA00007375"/>
    </source>
</evidence>
<dbReference type="GO" id="GO:0016787">
    <property type="term" value="F:hydrolase activity"/>
    <property type="evidence" value="ECO:0007669"/>
    <property type="project" value="TreeGrafter"/>
</dbReference>
<evidence type="ECO:0000256" key="3">
    <source>
        <dbReference type="ARBA" id="ARBA00022692"/>
    </source>
</evidence>
<dbReference type="PANTHER" id="PTHR31885:SF6">
    <property type="entry name" value="GH04784P"/>
    <property type="match status" value="1"/>
</dbReference>
<evidence type="ECO:0000256" key="4">
    <source>
        <dbReference type="ARBA" id="ARBA00022989"/>
    </source>
</evidence>
<dbReference type="KEGG" id="fia:NA23_05735"/>
<feature type="transmembrane region" description="Helical" evidence="6">
    <location>
        <begin position="87"/>
        <end position="105"/>
    </location>
</feature>
<reference evidence="7 8" key="1">
    <citation type="journal article" date="2015" name="Stand. Genomic Sci.">
        <title>Genome sequence of a native-feather degrading extremely thermophilic Eubacterium, Fervidobacterium islandicum AW-1.</title>
        <authorList>
            <person name="Lee Y.J."/>
            <person name="Jeong H."/>
            <person name="Park G.S."/>
            <person name="Kwak Y."/>
            <person name="Lee S.J."/>
            <person name="Lee S.J."/>
            <person name="Park M.K."/>
            <person name="Kim J.Y."/>
            <person name="Kang H.K."/>
            <person name="Shin J.H."/>
            <person name="Lee D.W."/>
        </authorList>
    </citation>
    <scope>NUCLEOTIDE SEQUENCE [LARGE SCALE GENOMIC DNA]</scope>
    <source>
        <strain evidence="7 8">AW-1</strain>
    </source>
</reference>
<feature type="transmembrane region" description="Helical" evidence="6">
    <location>
        <begin position="112"/>
        <end position="131"/>
    </location>
</feature>
<dbReference type="GO" id="GO:0016020">
    <property type="term" value="C:membrane"/>
    <property type="evidence" value="ECO:0007669"/>
    <property type="project" value="UniProtKB-SubCell"/>
</dbReference>
<feature type="transmembrane region" description="Helical" evidence="6">
    <location>
        <begin position="7"/>
        <end position="26"/>
    </location>
</feature>
<keyword evidence="8" id="KW-1185">Reference proteome</keyword>
<feature type="transmembrane region" description="Helical" evidence="6">
    <location>
        <begin position="192"/>
        <end position="209"/>
    </location>
</feature>